<dbReference type="SUPFAM" id="SSF161098">
    <property type="entry name" value="MetI-like"/>
    <property type="match status" value="1"/>
</dbReference>
<dbReference type="GO" id="GO:0005886">
    <property type="term" value="C:plasma membrane"/>
    <property type="evidence" value="ECO:0007669"/>
    <property type="project" value="UniProtKB-SubCell"/>
</dbReference>
<evidence type="ECO:0000256" key="4">
    <source>
        <dbReference type="ARBA" id="ARBA00022692"/>
    </source>
</evidence>
<evidence type="ECO:0000313" key="9">
    <source>
        <dbReference type="EMBL" id="HIS32685.1"/>
    </source>
</evidence>
<evidence type="ECO:0000256" key="7">
    <source>
        <dbReference type="RuleBase" id="RU363032"/>
    </source>
</evidence>
<dbReference type="PANTHER" id="PTHR30193:SF44">
    <property type="entry name" value="LACTOSE TRANSPORT SYSTEM PERMEASE PROTEIN LACF"/>
    <property type="match status" value="1"/>
</dbReference>
<comment type="caution">
    <text evidence="9">The sequence shown here is derived from an EMBL/GenBank/DDBJ whole genome shotgun (WGS) entry which is preliminary data.</text>
</comment>
<dbReference type="PANTHER" id="PTHR30193">
    <property type="entry name" value="ABC TRANSPORTER PERMEASE PROTEIN"/>
    <property type="match status" value="1"/>
</dbReference>
<keyword evidence="3" id="KW-1003">Cell membrane</keyword>
<evidence type="ECO:0000256" key="6">
    <source>
        <dbReference type="ARBA" id="ARBA00023136"/>
    </source>
</evidence>
<dbReference type="Proteomes" id="UP000823935">
    <property type="component" value="Unassembled WGS sequence"/>
</dbReference>
<protein>
    <submittedName>
        <fullName evidence="9">Sugar ABC transporter permease</fullName>
    </submittedName>
</protein>
<evidence type="ECO:0000259" key="8">
    <source>
        <dbReference type="PROSITE" id="PS50928"/>
    </source>
</evidence>
<dbReference type="Pfam" id="PF00528">
    <property type="entry name" value="BPD_transp_1"/>
    <property type="match status" value="1"/>
</dbReference>
<proteinExistence type="inferred from homology"/>
<feature type="transmembrane region" description="Helical" evidence="7">
    <location>
        <begin position="90"/>
        <end position="111"/>
    </location>
</feature>
<comment type="similarity">
    <text evidence="7">Belongs to the binding-protein-dependent transport system permease family.</text>
</comment>
<gene>
    <name evidence="9" type="ORF">IAB44_14255</name>
</gene>
<reference evidence="9" key="2">
    <citation type="journal article" date="2021" name="PeerJ">
        <title>Extensive microbial diversity within the chicken gut microbiome revealed by metagenomics and culture.</title>
        <authorList>
            <person name="Gilroy R."/>
            <person name="Ravi A."/>
            <person name="Getino M."/>
            <person name="Pursley I."/>
            <person name="Horton D.L."/>
            <person name="Alikhan N.F."/>
            <person name="Baker D."/>
            <person name="Gharbi K."/>
            <person name="Hall N."/>
            <person name="Watson M."/>
            <person name="Adriaenssens E.M."/>
            <person name="Foster-Nyarko E."/>
            <person name="Jarju S."/>
            <person name="Secka A."/>
            <person name="Antonio M."/>
            <person name="Oren A."/>
            <person name="Chaudhuri R.R."/>
            <person name="La Ragione R."/>
            <person name="Hildebrand F."/>
            <person name="Pallen M.J."/>
        </authorList>
    </citation>
    <scope>NUCLEOTIDE SEQUENCE</scope>
    <source>
        <strain evidence="9">CHK190-19873</strain>
    </source>
</reference>
<dbReference type="GO" id="GO:0055085">
    <property type="term" value="P:transmembrane transport"/>
    <property type="evidence" value="ECO:0007669"/>
    <property type="project" value="InterPro"/>
</dbReference>
<evidence type="ECO:0000256" key="3">
    <source>
        <dbReference type="ARBA" id="ARBA00022475"/>
    </source>
</evidence>
<dbReference type="InterPro" id="IPR035906">
    <property type="entry name" value="MetI-like_sf"/>
</dbReference>
<evidence type="ECO:0000256" key="1">
    <source>
        <dbReference type="ARBA" id="ARBA00004651"/>
    </source>
</evidence>
<feature type="transmembrane region" description="Helical" evidence="7">
    <location>
        <begin position="290"/>
        <end position="308"/>
    </location>
</feature>
<sequence length="318" mass="36106">MSKGNTVSVPLAGKAKKRRNWKKYLPYYLLALPGIIYMICNNYLPMFGIIIAFKDLNFREGLFGSDWCGFENFEYLFASNDAFTITRNTILYNVAFMILTTVIAIAVAILINEIRSRVASRLYQSLILLPYLMSWVIVSYLAYAMLSAETGLINNGILEPLGLDPVSWYNSPQYWPFILIFVQLWKSVGYAMIIYYSSIVGISQDYYEAATLDGASKWQQIRCITLPLLKSTVITMFVLQIGRIFYSDFGLFYQIPMNSGTLYSVTRTIDVYVYNALMKNSDFGMSSAASVYQSIVGFVMILGANALIRKFSKENALF</sequence>
<evidence type="ECO:0000256" key="5">
    <source>
        <dbReference type="ARBA" id="ARBA00022989"/>
    </source>
</evidence>
<name>A0A9D1EVD0_9FIRM</name>
<keyword evidence="4 7" id="KW-0812">Transmembrane</keyword>
<comment type="subcellular location">
    <subcellularLocation>
        <location evidence="1 7">Cell membrane</location>
        <topology evidence="1 7">Multi-pass membrane protein</topology>
    </subcellularLocation>
</comment>
<evidence type="ECO:0000256" key="2">
    <source>
        <dbReference type="ARBA" id="ARBA00022448"/>
    </source>
</evidence>
<feature type="transmembrane region" description="Helical" evidence="7">
    <location>
        <begin position="123"/>
        <end position="146"/>
    </location>
</feature>
<dbReference type="PROSITE" id="PS50928">
    <property type="entry name" value="ABC_TM1"/>
    <property type="match status" value="1"/>
</dbReference>
<dbReference type="Gene3D" id="1.10.3720.10">
    <property type="entry name" value="MetI-like"/>
    <property type="match status" value="1"/>
</dbReference>
<feature type="domain" description="ABC transmembrane type-1" evidence="8">
    <location>
        <begin position="86"/>
        <end position="304"/>
    </location>
</feature>
<accession>A0A9D1EVD0</accession>
<organism evidence="9 10">
    <name type="scientific">Candidatus Limivivens intestinipullorum</name>
    <dbReference type="NCBI Taxonomy" id="2840858"/>
    <lineage>
        <taxon>Bacteria</taxon>
        <taxon>Bacillati</taxon>
        <taxon>Bacillota</taxon>
        <taxon>Clostridia</taxon>
        <taxon>Lachnospirales</taxon>
        <taxon>Lachnospiraceae</taxon>
        <taxon>Lachnospiraceae incertae sedis</taxon>
        <taxon>Candidatus Limivivens</taxon>
    </lineage>
</organism>
<dbReference type="AlphaFoldDB" id="A0A9D1EVD0"/>
<feature type="transmembrane region" description="Helical" evidence="7">
    <location>
        <begin position="227"/>
        <end position="246"/>
    </location>
</feature>
<keyword evidence="2 7" id="KW-0813">Transport</keyword>
<dbReference type="EMBL" id="DVIQ01000097">
    <property type="protein sequence ID" value="HIS32685.1"/>
    <property type="molecule type" value="Genomic_DNA"/>
</dbReference>
<keyword evidence="6 7" id="KW-0472">Membrane</keyword>
<evidence type="ECO:0000313" key="10">
    <source>
        <dbReference type="Proteomes" id="UP000823935"/>
    </source>
</evidence>
<feature type="transmembrane region" description="Helical" evidence="7">
    <location>
        <begin position="27"/>
        <end position="53"/>
    </location>
</feature>
<dbReference type="InterPro" id="IPR051393">
    <property type="entry name" value="ABC_transporter_permease"/>
</dbReference>
<dbReference type="InterPro" id="IPR000515">
    <property type="entry name" value="MetI-like"/>
</dbReference>
<feature type="transmembrane region" description="Helical" evidence="7">
    <location>
        <begin position="174"/>
        <end position="196"/>
    </location>
</feature>
<keyword evidence="5 7" id="KW-1133">Transmembrane helix</keyword>
<dbReference type="CDD" id="cd06261">
    <property type="entry name" value="TM_PBP2"/>
    <property type="match status" value="1"/>
</dbReference>
<reference evidence="9" key="1">
    <citation type="submission" date="2020-10" db="EMBL/GenBank/DDBJ databases">
        <authorList>
            <person name="Gilroy R."/>
        </authorList>
    </citation>
    <scope>NUCLEOTIDE SEQUENCE</scope>
    <source>
        <strain evidence="9">CHK190-19873</strain>
    </source>
</reference>